<reference evidence="2" key="1">
    <citation type="submission" date="2019-06" db="EMBL/GenBank/DDBJ databases">
        <authorList>
            <person name="Zheng W."/>
        </authorList>
    </citation>
    <scope>NUCLEOTIDE SEQUENCE</scope>
    <source>
        <strain evidence="2">QDHG01</strain>
    </source>
</reference>
<protein>
    <submittedName>
        <fullName evidence="2">Uncharacterized protein</fullName>
    </submittedName>
</protein>
<dbReference type="AlphaFoldDB" id="A0A8J8NKR2"/>
<gene>
    <name evidence="2" type="ORF">FGO68_gene1880</name>
</gene>
<dbReference type="PANTHER" id="PTHR23084">
    <property type="entry name" value="PHOSPHATIDYLINOSITOL-4-PHOSPHATE 5-KINASE RELATED"/>
    <property type="match status" value="1"/>
</dbReference>
<dbReference type="Pfam" id="PF02493">
    <property type="entry name" value="MORN"/>
    <property type="match status" value="3"/>
</dbReference>
<dbReference type="PANTHER" id="PTHR23084:SF263">
    <property type="entry name" value="MORN REPEAT-CONTAINING PROTEIN 1"/>
    <property type="match status" value="1"/>
</dbReference>
<evidence type="ECO:0000256" key="1">
    <source>
        <dbReference type="ARBA" id="ARBA00022737"/>
    </source>
</evidence>
<dbReference type="Proteomes" id="UP000785679">
    <property type="component" value="Unassembled WGS sequence"/>
</dbReference>
<keyword evidence="1" id="KW-0677">Repeat</keyword>
<dbReference type="EMBL" id="RRYP01013362">
    <property type="protein sequence ID" value="TNV76559.1"/>
    <property type="molecule type" value="Genomic_DNA"/>
</dbReference>
<organism evidence="2 3">
    <name type="scientific">Halteria grandinella</name>
    <dbReference type="NCBI Taxonomy" id="5974"/>
    <lineage>
        <taxon>Eukaryota</taxon>
        <taxon>Sar</taxon>
        <taxon>Alveolata</taxon>
        <taxon>Ciliophora</taxon>
        <taxon>Intramacronucleata</taxon>
        <taxon>Spirotrichea</taxon>
        <taxon>Stichotrichia</taxon>
        <taxon>Sporadotrichida</taxon>
        <taxon>Halteriidae</taxon>
        <taxon>Halteria</taxon>
    </lineage>
</organism>
<comment type="caution">
    <text evidence="2">The sequence shown here is derived from an EMBL/GenBank/DDBJ whole genome shotgun (WGS) entry which is preliminary data.</text>
</comment>
<dbReference type="Gene3D" id="2.20.110.10">
    <property type="entry name" value="Histone H3 K4-specific methyltransferase SET7/9 N-terminal domain"/>
    <property type="match status" value="1"/>
</dbReference>
<dbReference type="SMART" id="SM00698">
    <property type="entry name" value="MORN"/>
    <property type="match status" value="2"/>
</dbReference>
<name>A0A8J8NKR2_HALGN</name>
<dbReference type="SUPFAM" id="SSF82185">
    <property type="entry name" value="Histone H3 K4-specific methyltransferase SET7/9 N-terminal domain"/>
    <property type="match status" value="1"/>
</dbReference>
<accession>A0A8J8NKR2</accession>
<keyword evidence="3" id="KW-1185">Reference proteome</keyword>
<dbReference type="InterPro" id="IPR003409">
    <property type="entry name" value="MORN"/>
</dbReference>
<evidence type="ECO:0000313" key="2">
    <source>
        <dbReference type="EMBL" id="TNV76559.1"/>
    </source>
</evidence>
<sequence>MLAKQQVISDNYKGQLNANYQGHGEGVRKNLLTMQYYQGYFKLGQYSGQGVLDIRSIGTLTGTFLAHDLTQGSCKYNNGDFYEGKFSDYRRQGFGKMVYSKDGSSWEGSWHRDTKQGKGTLTLADGSYQKGIWLNDAPVGEHQYFDKDDNLIEEKYLTK</sequence>
<dbReference type="OrthoDB" id="312720at2759"/>
<evidence type="ECO:0000313" key="3">
    <source>
        <dbReference type="Proteomes" id="UP000785679"/>
    </source>
</evidence>
<proteinExistence type="predicted"/>